<dbReference type="PANTHER" id="PTHR15503">
    <property type="entry name" value="LDOC1 RELATED"/>
    <property type="match status" value="1"/>
</dbReference>
<dbReference type="PANTHER" id="PTHR15503:SF22">
    <property type="entry name" value="TRANSPOSON TY3-I GAG POLYPROTEIN"/>
    <property type="match status" value="1"/>
</dbReference>
<dbReference type="SUPFAM" id="SSF57756">
    <property type="entry name" value="Retrovirus zinc finger-like domains"/>
    <property type="match status" value="1"/>
</dbReference>
<dbReference type="InterPro" id="IPR021109">
    <property type="entry name" value="Peptidase_aspartic_dom_sf"/>
</dbReference>
<dbReference type="SUPFAM" id="SSF50630">
    <property type="entry name" value="Acid proteases"/>
    <property type="match status" value="1"/>
</dbReference>
<dbReference type="GO" id="GO:0008270">
    <property type="term" value="F:zinc ion binding"/>
    <property type="evidence" value="ECO:0007669"/>
    <property type="project" value="InterPro"/>
</dbReference>
<dbReference type="EMBL" id="HACM01006330">
    <property type="protein sequence ID" value="CRZ06772.1"/>
    <property type="molecule type" value="Transcribed_RNA"/>
</dbReference>
<accession>A0A0H5QYH4</accession>
<reference evidence="1" key="1">
    <citation type="submission" date="2015-04" db="EMBL/GenBank/DDBJ databases">
        <title>The genome sequence of the plant pathogenic Rhizarian Plasmodiophora brassicae reveals insights in its biotrophic life cycle and the origin of chitin synthesis.</title>
        <authorList>
            <person name="Schwelm A."/>
            <person name="Fogelqvist J."/>
            <person name="Knaust A."/>
            <person name="Julke S."/>
            <person name="Lilja T."/>
            <person name="Dhandapani V."/>
            <person name="Bonilla-Rosso G."/>
            <person name="Karlsson M."/>
            <person name="Shevchenko A."/>
            <person name="Choi S.R."/>
            <person name="Kim H.G."/>
            <person name="Park J.Y."/>
            <person name="Lim Y.P."/>
            <person name="Ludwig-Muller J."/>
            <person name="Dixelius C."/>
        </authorList>
    </citation>
    <scope>NUCLEOTIDE SEQUENCE</scope>
    <source>
        <tissue evidence="1">Potato root galls</tissue>
    </source>
</reference>
<organism evidence="1">
    <name type="scientific">Spongospora subterranea</name>
    <dbReference type="NCBI Taxonomy" id="70186"/>
    <lineage>
        <taxon>Eukaryota</taxon>
        <taxon>Sar</taxon>
        <taxon>Rhizaria</taxon>
        <taxon>Endomyxa</taxon>
        <taxon>Phytomyxea</taxon>
        <taxon>Plasmodiophorida</taxon>
        <taxon>Plasmodiophoridae</taxon>
        <taxon>Spongospora</taxon>
    </lineage>
</organism>
<sequence>MTGLAADWLVPRLLENSPIFYNLELFLLTIKGSFDDPHRRRTSARAIRARKQTNCATFTEYETQFRLFARDVDWSPCALIDQFREGLYADVDDYLNVLEDCGALHANSSLDEVVTAASRYVARRKERPNQGHWTPGVSSRQGGDVKRCGYCKLEGHYLSACPKRPPIPPGSIANNNLPTTQSFGVNKNSLYGFLVPCKFSSDTSISTDALIDSGAGASFMSNHIFQTLRLQKVELPDPIRIFDGTARTCNFISEPIEIQICGISCQHSFYILDRSAYDIILGFDWLQAQNPIID</sequence>
<evidence type="ECO:0000313" key="1">
    <source>
        <dbReference type="EMBL" id="CRZ06772.1"/>
    </source>
</evidence>
<dbReference type="InterPro" id="IPR036875">
    <property type="entry name" value="Znf_CCHC_sf"/>
</dbReference>
<proteinExistence type="predicted"/>
<dbReference type="CDD" id="cd00303">
    <property type="entry name" value="retropepsin_like"/>
    <property type="match status" value="1"/>
</dbReference>
<dbReference type="InterPro" id="IPR032567">
    <property type="entry name" value="RTL1-rel"/>
</dbReference>
<dbReference type="AlphaFoldDB" id="A0A0H5QYH4"/>
<name>A0A0H5QYH4_9EUKA</name>
<dbReference type="Pfam" id="PF08284">
    <property type="entry name" value="RVP_2"/>
    <property type="match status" value="1"/>
</dbReference>
<dbReference type="Gene3D" id="2.40.70.10">
    <property type="entry name" value="Acid Proteases"/>
    <property type="match status" value="1"/>
</dbReference>
<evidence type="ECO:0008006" key="2">
    <source>
        <dbReference type="Google" id="ProtNLM"/>
    </source>
</evidence>
<protein>
    <recommendedName>
        <fullName evidence="2">Retrotransposon gag domain-containing protein</fullName>
    </recommendedName>
</protein>
<dbReference type="EMBL" id="HACM01006331">
    <property type="protein sequence ID" value="CRZ06773.1"/>
    <property type="molecule type" value="Transcribed_RNA"/>
</dbReference>
<dbReference type="GO" id="GO:0003676">
    <property type="term" value="F:nucleic acid binding"/>
    <property type="evidence" value="ECO:0007669"/>
    <property type="project" value="InterPro"/>
</dbReference>